<dbReference type="GO" id="GO:0045047">
    <property type="term" value="P:protein targeting to ER"/>
    <property type="evidence" value="ECO:0007669"/>
    <property type="project" value="InterPro"/>
</dbReference>
<keyword evidence="2" id="KW-0472">Membrane</keyword>
<feature type="region of interest" description="Disordered" evidence="1">
    <location>
        <begin position="165"/>
        <end position="193"/>
    </location>
</feature>
<dbReference type="PANTHER" id="PTHR28112">
    <property type="entry name" value="SRP-INDEPENDENT TARGETING PROTEIN 3"/>
    <property type="match status" value="1"/>
</dbReference>
<keyword evidence="2" id="KW-1133">Transmembrane helix</keyword>
<gene>
    <name evidence="3" type="primary">PHO88</name>
    <name evidence="3" type="ORF">OHK93_008456</name>
</gene>
<sequence length="193" mass="21236">MVQTLTDGRTNLVIILGMMQVSKKIPFDDPQVLLGVRALYVVTNVIILGIYFYIQTKINAKKDLTTLKYVEPPPMGSQEEPKLVTTTVHSYDMSQLRGMYKSQLMGVAMMAFMHLYMKYTNPLLIQSIIPLKGAFEGNLSKIYLLGQPAVGDLKRPWKAAGGMMGMGGGGEVKSDRKSIEQAEKAGSGGVKEE</sequence>
<evidence type="ECO:0000313" key="3">
    <source>
        <dbReference type="EMBL" id="MDI1489178.1"/>
    </source>
</evidence>
<dbReference type="Pfam" id="PF10032">
    <property type="entry name" value="Pho88"/>
    <property type="match status" value="1"/>
</dbReference>
<dbReference type="GO" id="GO:0005739">
    <property type="term" value="C:mitochondrion"/>
    <property type="evidence" value="ECO:0007669"/>
    <property type="project" value="TreeGrafter"/>
</dbReference>
<dbReference type="PANTHER" id="PTHR28112:SF1">
    <property type="entry name" value="SRP-INDEPENDENT TARGETING PROTEIN 3"/>
    <property type="match status" value="1"/>
</dbReference>
<dbReference type="AlphaFoldDB" id="A0AA43QMG7"/>
<name>A0AA43QMG7_9LECA</name>
<keyword evidence="4" id="KW-1185">Reference proteome</keyword>
<evidence type="ECO:0000256" key="2">
    <source>
        <dbReference type="SAM" id="Phobius"/>
    </source>
</evidence>
<feature type="compositionally biased region" description="Basic and acidic residues" evidence="1">
    <location>
        <begin position="172"/>
        <end position="183"/>
    </location>
</feature>
<organism evidence="3 4">
    <name type="scientific">Ramalina farinacea</name>
    <dbReference type="NCBI Taxonomy" id="258253"/>
    <lineage>
        <taxon>Eukaryota</taxon>
        <taxon>Fungi</taxon>
        <taxon>Dikarya</taxon>
        <taxon>Ascomycota</taxon>
        <taxon>Pezizomycotina</taxon>
        <taxon>Lecanoromycetes</taxon>
        <taxon>OSLEUM clade</taxon>
        <taxon>Lecanoromycetidae</taxon>
        <taxon>Lecanorales</taxon>
        <taxon>Lecanorineae</taxon>
        <taxon>Ramalinaceae</taxon>
        <taxon>Ramalina</taxon>
    </lineage>
</organism>
<dbReference type="PIRSF" id="PIRSF008756">
    <property type="entry name" value="P_tr_PHO88"/>
    <property type="match status" value="1"/>
</dbReference>
<comment type="caution">
    <text evidence="3">The sequence shown here is derived from an EMBL/GenBank/DDBJ whole genome shotgun (WGS) entry which is preliminary data.</text>
</comment>
<dbReference type="GO" id="GO:0005783">
    <property type="term" value="C:endoplasmic reticulum"/>
    <property type="evidence" value="ECO:0007669"/>
    <property type="project" value="InterPro"/>
</dbReference>
<dbReference type="Proteomes" id="UP001161017">
    <property type="component" value="Unassembled WGS sequence"/>
</dbReference>
<accession>A0AA43QMG7</accession>
<evidence type="ECO:0000256" key="1">
    <source>
        <dbReference type="SAM" id="MobiDB-lite"/>
    </source>
</evidence>
<dbReference type="InterPro" id="IPR012098">
    <property type="entry name" value="SND3_fun"/>
</dbReference>
<feature type="transmembrane region" description="Helical" evidence="2">
    <location>
        <begin position="32"/>
        <end position="54"/>
    </location>
</feature>
<reference evidence="3" key="1">
    <citation type="journal article" date="2023" name="Genome Biol. Evol.">
        <title>First Whole Genome Sequence and Flow Cytometry Genome Size Data for the Lichen-Forming Fungus Ramalina farinacea (Ascomycota).</title>
        <authorList>
            <person name="Llewellyn T."/>
            <person name="Mian S."/>
            <person name="Hill R."/>
            <person name="Leitch I.J."/>
            <person name="Gaya E."/>
        </authorList>
    </citation>
    <scope>NUCLEOTIDE SEQUENCE</scope>
    <source>
        <strain evidence="3">LIQ254RAFAR</strain>
    </source>
</reference>
<keyword evidence="2" id="KW-0812">Transmembrane</keyword>
<evidence type="ECO:0000313" key="4">
    <source>
        <dbReference type="Proteomes" id="UP001161017"/>
    </source>
</evidence>
<protein>
    <submittedName>
        <fullName evidence="3">Phosphate transporter (Pho88)</fullName>
    </submittedName>
</protein>
<proteinExistence type="predicted"/>
<dbReference type="EMBL" id="JAPUFD010000009">
    <property type="protein sequence ID" value="MDI1489178.1"/>
    <property type="molecule type" value="Genomic_DNA"/>
</dbReference>